<dbReference type="Proteomes" id="UP000076276">
    <property type="component" value="Unassembled WGS sequence"/>
</dbReference>
<keyword evidence="3" id="KW-1185">Reference proteome</keyword>
<feature type="transmembrane region" description="Helical" evidence="1">
    <location>
        <begin position="35"/>
        <end position="53"/>
    </location>
</feature>
<feature type="transmembrane region" description="Helical" evidence="1">
    <location>
        <begin position="12"/>
        <end position="29"/>
    </location>
</feature>
<dbReference type="EMBL" id="LUAW01000022">
    <property type="protein sequence ID" value="KYQ71845.1"/>
    <property type="molecule type" value="Genomic_DNA"/>
</dbReference>
<dbReference type="RefSeq" id="WP_067669357.1">
    <property type="nucleotide sequence ID" value="NZ_CBCSIK010000004.1"/>
</dbReference>
<evidence type="ECO:0000256" key="1">
    <source>
        <dbReference type="SAM" id="Phobius"/>
    </source>
</evidence>
<sequence length="127" mass="14921">MDKCSFQLKRSYLALLFQLGVFCVLMTVLYQLLPLALWCGFLLLGGWVYLMFYRKTPQITGLDYLDGKEWTLSASGCQSRAQISHIIDHQAYVVVYFQHVRTKPIIVWCDQMPFRQWKSFKILAKMI</sequence>
<evidence type="ECO:0000313" key="3">
    <source>
        <dbReference type="Proteomes" id="UP000076276"/>
    </source>
</evidence>
<keyword evidence="1" id="KW-0472">Membrane</keyword>
<protein>
    <submittedName>
        <fullName evidence="2">Uncharacterized protein</fullName>
    </submittedName>
</protein>
<accession>A0A151Y1E2</accession>
<keyword evidence="1" id="KW-1133">Transmembrane helix</keyword>
<proteinExistence type="predicted"/>
<reference evidence="2 3" key="1">
    <citation type="submission" date="2016-03" db="EMBL/GenBank/DDBJ databases">
        <title>Acinetobacter genomospecies 28 strain ANC 4149.</title>
        <authorList>
            <person name="Radolfova-Krizova L."/>
            <person name="Nemec A."/>
        </authorList>
    </citation>
    <scope>NUCLEOTIDE SEQUENCE [LARGE SCALE GENOMIC DNA]</scope>
    <source>
        <strain evidence="2 3">ANC 4149</strain>
    </source>
</reference>
<name>A0A151Y1E2_9GAMM</name>
<dbReference type="STRING" id="1806892.AZH43_13555"/>
<dbReference type="OrthoDB" id="6712275at2"/>
<comment type="caution">
    <text evidence="2">The sequence shown here is derived from an EMBL/GenBank/DDBJ whole genome shotgun (WGS) entry which is preliminary data.</text>
</comment>
<keyword evidence="1" id="KW-0812">Transmembrane</keyword>
<dbReference type="AlphaFoldDB" id="A0A151Y1E2"/>
<evidence type="ECO:0000313" key="2">
    <source>
        <dbReference type="EMBL" id="KYQ71845.1"/>
    </source>
</evidence>
<organism evidence="2 3">
    <name type="scientific">Acinetobacter pragensis</name>
    <dbReference type="NCBI Taxonomy" id="1806892"/>
    <lineage>
        <taxon>Bacteria</taxon>
        <taxon>Pseudomonadati</taxon>
        <taxon>Pseudomonadota</taxon>
        <taxon>Gammaproteobacteria</taxon>
        <taxon>Moraxellales</taxon>
        <taxon>Moraxellaceae</taxon>
        <taxon>Acinetobacter</taxon>
    </lineage>
</organism>
<gene>
    <name evidence="2" type="ORF">AZH43_13555</name>
</gene>